<dbReference type="STRING" id="928856.SAMN04488049_11813"/>
<dbReference type="InterPro" id="IPR009057">
    <property type="entry name" value="Homeodomain-like_sf"/>
</dbReference>
<dbReference type="PANTHER" id="PTHR30055">
    <property type="entry name" value="HTH-TYPE TRANSCRIPTIONAL REGULATOR RUTR"/>
    <property type="match status" value="1"/>
</dbReference>
<evidence type="ECO:0000313" key="5">
    <source>
        <dbReference type="Proteomes" id="UP000052022"/>
    </source>
</evidence>
<accession>A0A0P1GJG6</accession>
<feature type="DNA-binding region" description="H-T-H motif" evidence="2">
    <location>
        <begin position="30"/>
        <end position="49"/>
    </location>
</feature>
<reference evidence="4 5" key="1">
    <citation type="submission" date="2015-09" db="EMBL/GenBank/DDBJ databases">
        <authorList>
            <consortium name="Swine Surveillance"/>
        </authorList>
    </citation>
    <scope>NUCLEOTIDE SEQUENCE [LARGE SCALE GENOMIC DNA]</scope>
    <source>
        <strain evidence="4 5">CECT 7557</strain>
    </source>
</reference>
<keyword evidence="5" id="KW-1185">Reference proteome</keyword>
<proteinExistence type="predicted"/>
<dbReference type="PROSITE" id="PS50977">
    <property type="entry name" value="HTH_TETR_2"/>
    <property type="match status" value="1"/>
</dbReference>
<dbReference type="EMBL" id="CYSD01000012">
    <property type="protein sequence ID" value="CUH76255.1"/>
    <property type="molecule type" value="Genomic_DNA"/>
</dbReference>
<evidence type="ECO:0000256" key="1">
    <source>
        <dbReference type="ARBA" id="ARBA00023125"/>
    </source>
</evidence>
<dbReference type="Gene3D" id="1.10.357.10">
    <property type="entry name" value="Tetracycline Repressor, domain 2"/>
    <property type="match status" value="1"/>
</dbReference>
<dbReference type="PANTHER" id="PTHR30055:SF146">
    <property type="entry name" value="HTH-TYPE TRANSCRIPTIONAL DUAL REGULATOR CECR"/>
    <property type="match status" value="1"/>
</dbReference>
<feature type="domain" description="HTH tetR-type" evidence="3">
    <location>
        <begin position="7"/>
        <end position="67"/>
    </location>
</feature>
<dbReference type="Pfam" id="PF14246">
    <property type="entry name" value="TetR_C_7"/>
    <property type="match status" value="1"/>
</dbReference>
<evidence type="ECO:0000259" key="3">
    <source>
        <dbReference type="PROSITE" id="PS50977"/>
    </source>
</evidence>
<dbReference type="Pfam" id="PF00440">
    <property type="entry name" value="TetR_N"/>
    <property type="match status" value="1"/>
</dbReference>
<dbReference type="OrthoDB" id="7914379at2"/>
<name>A0A0P1GJG6_9RHOB</name>
<dbReference type="SUPFAM" id="SSF46689">
    <property type="entry name" value="Homeodomain-like"/>
    <property type="match status" value="1"/>
</dbReference>
<organism evidence="4 5">
    <name type="scientific">Tritonibacter multivorans</name>
    <dbReference type="NCBI Taxonomy" id="928856"/>
    <lineage>
        <taxon>Bacteria</taxon>
        <taxon>Pseudomonadati</taxon>
        <taxon>Pseudomonadota</taxon>
        <taxon>Alphaproteobacteria</taxon>
        <taxon>Rhodobacterales</taxon>
        <taxon>Paracoccaceae</taxon>
        <taxon>Tritonibacter</taxon>
    </lineage>
</organism>
<dbReference type="RefSeq" id="WP_058288890.1">
    <property type="nucleotide sequence ID" value="NZ_CYSD01000012.1"/>
</dbReference>
<evidence type="ECO:0000256" key="2">
    <source>
        <dbReference type="PROSITE-ProRule" id="PRU00335"/>
    </source>
</evidence>
<protein>
    <submittedName>
        <fullName evidence="4">Transcriptional repressor BetI</fullName>
    </submittedName>
</protein>
<dbReference type="GO" id="GO:0000976">
    <property type="term" value="F:transcription cis-regulatory region binding"/>
    <property type="evidence" value="ECO:0007669"/>
    <property type="project" value="TreeGrafter"/>
</dbReference>
<dbReference type="GO" id="GO:0003700">
    <property type="term" value="F:DNA-binding transcription factor activity"/>
    <property type="evidence" value="ECO:0007669"/>
    <property type="project" value="TreeGrafter"/>
</dbReference>
<sequence>MREDKQRERRDQIEAAAYALLAEKGFAGTSMLAIAKRARCSNETLYNWYGDKLGLMRAMVARNAAAARALLVAAPAQGETLAETLDVFGPRLLSILLSDRAVTLNRAAAADVSGALGGEIAASGREAILPLLEAVFLRARTQEGLVIDDPAAAVDLYLSLLIGDQQIRRVIGRLPEPSARAQAKRATAARERLLKLLK</sequence>
<dbReference type="Proteomes" id="UP000052022">
    <property type="component" value="Unassembled WGS sequence"/>
</dbReference>
<dbReference type="InterPro" id="IPR001647">
    <property type="entry name" value="HTH_TetR"/>
</dbReference>
<dbReference type="Gene3D" id="1.10.10.60">
    <property type="entry name" value="Homeodomain-like"/>
    <property type="match status" value="1"/>
</dbReference>
<keyword evidence="1 2" id="KW-0238">DNA-binding</keyword>
<evidence type="ECO:0000313" key="4">
    <source>
        <dbReference type="EMBL" id="CUH76255.1"/>
    </source>
</evidence>
<dbReference type="AlphaFoldDB" id="A0A0P1GJG6"/>
<dbReference type="InterPro" id="IPR039536">
    <property type="entry name" value="TetR_C_Proteobacteria"/>
</dbReference>
<dbReference type="InterPro" id="IPR050109">
    <property type="entry name" value="HTH-type_TetR-like_transc_reg"/>
</dbReference>
<gene>
    <name evidence="4" type="ORF">TRM7557_00792</name>
</gene>